<keyword evidence="1" id="KW-0808">Transferase</keyword>
<organism evidence="10 11">
    <name type="scientific">Austropuccinia psidii MF-1</name>
    <dbReference type="NCBI Taxonomy" id="1389203"/>
    <lineage>
        <taxon>Eukaryota</taxon>
        <taxon>Fungi</taxon>
        <taxon>Dikarya</taxon>
        <taxon>Basidiomycota</taxon>
        <taxon>Pucciniomycotina</taxon>
        <taxon>Pucciniomycetes</taxon>
        <taxon>Pucciniales</taxon>
        <taxon>Sphaerophragmiaceae</taxon>
        <taxon>Austropuccinia</taxon>
    </lineage>
</organism>
<dbReference type="AlphaFoldDB" id="A0A9Q3H2N6"/>
<dbReference type="InterPro" id="IPR001584">
    <property type="entry name" value="Integrase_cat-core"/>
</dbReference>
<evidence type="ECO:0008006" key="12">
    <source>
        <dbReference type="Google" id="ProtNLM"/>
    </source>
</evidence>
<dbReference type="GO" id="GO:0006508">
    <property type="term" value="P:proteolysis"/>
    <property type="evidence" value="ECO:0007669"/>
    <property type="project" value="InterPro"/>
</dbReference>
<evidence type="ECO:0000313" key="11">
    <source>
        <dbReference type="Proteomes" id="UP000765509"/>
    </source>
</evidence>
<evidence type="ECO:0000256" key="4">
    <source>
        <dbReference type="ARBA" id="ARBA00022759"/>
    </source>
</evidence>
<reference evidence="10" key="1">
    <citation type="submission" date="2021-03" db="EMBL/GenBank/DDBJ databases">
        <title>Draft genome sequence of rust myrtle Austropuccinia psidii MF-1, a brazilian biotype.</title>
        <authorList>
            <person name="Quecine M.C."/>
            <person name="Pachon D.M.R."/>
            <person name="Bonatelli M.L."/>
            <person name="Correr F.H."/>
            <person name="Franceschini L.M."/>
            <person name="Leite T.F."/>
            <person name="Margarido G.R.A."/>
            <person name="Almeida C.A."/>
            <person name="Ferrarezi J.A."/>
            <person name="Labate C.A."/>
        </authorList>
    </citation>
    <scope>NUCLEOTIDE SEQUENCE</scope>
    <source>
        <strain evidence="10">MF-1</strain>
    </source>
</reference>
<dbReference type="EMBL" id="AVOT02009773">
    <property type="protein sequence ID" value="MBW0488802.1"/>
    <property type="molecule type" value="Genomic_DNA"/>
</dbReference>
<sequence>MPCPIASQSNEWKKKWLTSRNPCFHWAPDCPTCKKGAVAWVQSLQHSTNVAAIGVIPMFENIEALLDSGATHSVLGNISLLDKVRPANMNLSVASSHQFCVEGIGELLIKTYMGILCVNNVLYCKEISGIVLSIVSFSHMPEISIKPLYSSETPPPSINYLTCPSNTSTDLFHPCSLSKSEHQPLHSPSCQMITEPGNAIVADLMDPLTPSFDLKKYILVIKDHFSQLTAVIPLRDKADVKHQSHLCMIKFMNFTGIKIKRLRTDNGS</sequence>
<dbReference type="PROSITE" id="PS50994">
    <property type="entry name" value="INTEGRASE"/>
    <property type="match status" value="1"/>
</dbReference>
<evidence type="ECO:0000256" key="7">
    <source>
        <dbReference type="ARBA" id="ARBA00022918"/>
    </source>
</evidence>
<dbReference type="Pfam" id="PF22936">
    <property type="entry name" value="Pol_BBD"/>
    <property type="match status" value="1"/>
</dbReference>
<keyword evidence="6" id="KW-0694">RNA-binding</keyword>
<dbReference type="GO" id="GO:0015074">
    <property type="term" value="P:DNA integration"/>
    <property type="evidence" value="ECO:0007669"/>
    <property type="project" value="InterPro"/>
</dbReference>
<keyword evidence="3" id="KW-0540">Nuclease</keyword>
<proteinExistence type="predicted"/>
<protein>
    <recommendedName>
        <fullName evidence="12">Integrase catalytic domain-containing protein</fullName>
    </recommendedName>
</protein>
<dbReference type="InterPro" id="IPR012337">
    <property type="entry name" value="RNaseH-like_sf"/>
</dbReference>
<evidence type="ECO:0000256" key="6">
    <source>
        <dbReference type="ARBA" id="ARBA00022884"/>
    </source>
</evidence>
<dbReference type="InterPro" id="IPR001995">
    <property type="entry name" value="Peptidase_A2_cat"/>
</dbReference>
<dbReference type="InterPro" id="IPR001969">
    <property type="entry name" value="Aspartic_peptidase_AS"/>
</dbReference>
<dbReference type="PROSITE" id="PS50175">
    <property type="entry name" value="ASP_PROT_RETROV"/>
    <property type="match status" value="1"/>
</dbReference>
<keyword evidence="4" id="KW-0255">Endonuclease</keyword>
<dbReference type="Gene3D" id="3.30.420.10">
    <property type="entry name" value="Ribonuclease H-like superfamily/Ribonuclease H"/>
    <property type="match status" value="1"/>
</dbReference>
<name>A0A9Q3H2N6_9BASI</name>
<evidence type="ECO:0000256" key="3">
    <source>
        <dbReference type="ARBA" id="ARBA00022722"/>
    </source>
</evidence>
<dbReference type="InterPro" id="IPR036397">
    <property type="entry name" value="RNaseH_sf"/>
</dbReference>
<gene>
    <name evidence="10" type="ORF">O181_028517</name>
</gene>
<evidence type="ECO:0000259" key="8">
    <source>
        <dbReference type="PROSITE" id="PS50175"/>
    </source>
</evidence>
<dbReference type="SUPFAM" id="SSF53098">
    <property type="entry name" value="Ribonuclease H-like"/>
    <property type="match status" value="1"/>
</dbReference>
<evidence type="ECO:0000256" key="1">
    <source>
        <dbReference type="ARBA" id="ARBA00022679"/>
    </source>
</evidence>
<dbReference type="PROSITE" id="PS00141">
    <property type="entry name" value="ASP_PROTEASE"/>
    <property type="match status" value="1"/>
</dbReference>
<feature type="domain" description="Peptidase A2" evidence="8">
    <location>
        <begin position="62"/>
        <end position="105"/>
    </location>
</feature>
<evidence type="ECO:0000256" key="2">
    <source>
        <dbReference type="ARBA" id="ARBA00022695"/>
    </source>
</evidence>
<dbReference type="InterPro" id="IPR054722">
    <property type="entry name" value="PolX-like_BBD"/>
</dbReference>
<keyword evidence="2" id="KW-0548">Nucleotidyltransferase</keyword>
<dbReference type="Proteomes" id="UP000765509">
    <property type="component" value="Unassembled WGS sequence"/>
</dbReference>
<evidence type="ECO:0000256" key="5">
    <source>
        <dbReference type="ARBA" id="ARBA00022801"/>
    </source>
</evidence>
<dbReference type="GO" id="GO:0003964">
    <property type="term" value="F:RNA-directed DNA polymerase activity"/>
    <property type="evidence" value="ECO:0007669"/>
    <property type="project" value="UniProtKB-KW"/>
</dbReference>
<dbReference type="GO" id="GO:0004190">
    <property type="term" value="F:aspartic-type endopeptidase activity"/>
    <property type="evidence" value="ECO:0007669"/>
    <property type="project" value="InterPro"/>
</dbReference>
<evidence type="ECO:0000313" key="10">
    <source>
        <dbReference type="EMBL" id="MBW0488802.1"/>
    </source>
</evidence>
<keyword evidence="11" id="KW-1185">Reference proteome</keyword>
<keyword evidence="7" id="KW-0695">RNA-directed DNA polymerase</keyword>
<dbReference type="OrthoDB" id="3344688at2759"/>
<keyword evidence="5" id="KW-0378">Hydrolase</keyword>
<dbReference type="GO" id="GO:0005634">
    <property type="term" value="C:nucleus"/>
    <property type="evidence" value="ECO:0007669"/>
    <property type="project" value="UniProtKB-ARBA"/>
</dbReference>
<dbReference type="GO" id="GO:0003723">
    <property type="term" value="F:RNA binding"/>
    <property type="evidence" value="ECO:0007669"/>
    <property type="project" value="UniProtKB-KW"/>
</dbReference>
<dbReference type="GO" id="GO:0004519">
    <property type="term" value="F:endonuclease activity"/>
    <property type="evidence" value="ECO:0007669"/>
    <property type="project" value="UniProtKB-KW"/>
</dbReference>
<evidence type="ECO:0000259" key="9">
    <source>
        <dbReference type="PROSITE" id="PS50994"/>
    </source>
</evidence>
<comment type="caution">
    <text evidence="10">The sequence shown here is derived from an EMBL/GenBank/DDBJ whole genome shotgun (WGS) entry which is preliminary data.</text>
</comment>
<feature type="domain" description="Integrase catalytic" evidence="9">
    <location>
        <begin position="192"/>
        <end position="268"/>
    </location>
</feature>
<accession>A0A9Q3H2N6</accession>